<name>A0A7W6N753_9HYPH</name>
<sequence>MTTSRTPRQAIVEFWNSLPSLSGFGQAMATNSVPPAIDRLPPVNGQAFRENLRREMGMPNGAPPSGGSLPGTRRYPMAEDPMTAGGSHYATGSDDPMGPGAYPSSGPQRITPRVPRGPIRRPPAHTAPASPGPAQAAPQVAPRPVFDGGDGWISPDQAAAQNRALLEASASGAAGPQFQAGAATTLAGMNPNVQTSYASGSGNPPPGSGLLAFLNSGAMPVFKASEVGPTDWQGPVLPHENTGKRVGVVEGSVAHQFQESPMGKLAGLFGINPFGM</sequence>
<keyword evidence="3" id="KW-1185">Reference proteome</keyword>
<feature type="compositionally biased region" description="Low complexity" evidence="1">
    <location>
        <begin position="127"/>
        <end position="145"/>
    </location>
</feature>
<dbReference type="EMBL" id="JACIDC010000002">
    <property type="protein sequence ID" value="MBB4039105.1"/>
    <property type="molecule type" value="Genomic_DNA"/>
</dbReference>
<organism evidence="2 3">
    <name type="scientific">Microvirga flocculans</name>
    <dbReference type="NCBI Taxonomy" id="217168"/>
    <lineage>
        <taxon>Bacteria</taxon>
        <taxon>Pseudomonadati</taxon>
        <taxon>Pseudomonadota</taxon>
        <taxon>Alphaproteobacteria</taxon>
        <taxon>Hyphomicrobiales</taxon>
        <taxon>Methylobacteriaceae</taxon>
        <taxon>Microvirga</taxon>
    </lineage>
</organism>
<dbReference type="Proteomes" id="UP000519439">
    <property type="component" value="Unassembled WGS sequence"/>
</dbReference>
<feature type="region of interest" description="Disordered" evidence="1">
    <location>
        <begin position="55"/>
        <end position="155"/>
    </location>
</feature>
<accession>A0A7W6N753</accession>
<gene>
    <name evidence="2" type="ORF">GGR34_000740</name>
</gene>
<evidence type="ECO:0000313" key="2">
    <source>
        <dbReference type="EMBL" id="MBB4039105.1"/>
    </source>
</evidence>
<evidence type="ECO:0000313" key="3">
    <source>
        <dbReference type="Proteomes" id="UP000519439"/>
    </source>
</evidence>
<comment type="caution">
    <text evidence="2">The sequence shown here is derived from an EMBL/GenBank/DDBJ whole genome shotgun (WGS) entry which is preliminary data.</text>
</comment>
<reference evidence="2 3" key="1">
    <citation type="submission" date="2020-08" db="EMBL/GenBank/DDBJ databases">
        <title>Genomic Encyclopedia of Type Strains, Phase IV (KMG-IV): sequencing the most valuable type-strain genomes for metagenomic binning, comparative biology and taxonomic classification.</title>
        <authorList>
            <person name="Goeker M."/>
        </authorList>
    </citation>
    <scope>NUCLEOTIDE SEQUENCE [LARGE SCALE GENOMIC DNA]</scope>
    <source>
        <strain evidence="2 3">DSM 15743</strain>
    </source>
</reference>
<evidence type="ECO:0000256" key="1">
    <source>
        <dbReference type="SAM" id="MobiDB-lite"/>
    </source>
</evidence>
<protein>
    <submittedName>
        <fullName evidence="2">Uncharacterized protein</fullName>
    </submittedName>
</protein>
<dbReference type="AlphaFoldDB" id="A0A7W6N753"/>
<proteinExistence type="predicted"/>